<protein>
    <submittedName>
        <fullName evidence="2">Uncharacterized protein</fullName>
    </submittedName>
</protein>
<gene>
    <name evidence="2" type="ORF">SCP_0305380</name>
</gene>
<dbReference type="OrthoDB" id="2959034at2759"/>
<name>A0A401GF65_9APHY</name>
<dbReference type="EMBL" id="BFAD01000003">
    <property type="protein sequence ID" value="GBE80818.1"/>
    <property type="molecule type" value="Genomic_DNA"/>
</dbReference>
<dbReference type="AlphaFoldDB" id="A0A401GF65"/>
<evidence type="ECO:0000256" key="1">
    <source>
        <dbReference type="SAM" id="MobiDB-lite"/>
    </source>
</evidence>
<dbReference type="GeneID" id="38777735"/>
<evidence type="ECO:0000313" key="3">
    <source>
        <dbReference type="Proteomes" id="UP000287166"/>
    </source>
</evidence>
<dbReference type="Proteomes" id="UP000287166">
    <property type="component" value="Unassembled WGS sequence"/>
</dbReference>
<dbReference type="RefSeq" id="XP_027611731.1">
    <property type="nucleotide sequence ID" value="XM_027755930.1"/>
</dbReference>
<dbReference type="InParanoid" id="A0A401GF65"/>
<evidence type="ECO:0000313" key="2">
    <source>
        <dbReference type="EMBL" id="GBE80818.1"/>
    </source>
</evidence>
<reference evidence="2 3" key="1">
    <citation type="journal article" date="2018" name="Sci. Rep.">
        <title>Genome sequence of the cauliflower mushroom Sparassis crispa (Hanabiratake) and its association with beneficial usage.</title>
        <authorList>
            <person name="Kiyama R."/>
            <person name="Furutani Y."/>
            <person name="Kawaguchi K."/>
            <person name="Nakanishi T."/>
        </authorList>
    </citation>
    <scope>NUCLEOTIDE SEQUENCE [LARGE SCALE GENOMIC DNA]</scope>
</reference>
<accession>A0A401GF65</accession>
<comment type="caution">
    <text evidence="2">The sequence shown here is derived from an EMBL/GenBank/DDBJ whole genome shotgun (WGS) entry which is preliminary data.</text>
</comment>
<feature type="region of interest" description="Disordered" evidence="1">
    <location>
        <begin position="64"/>
        <end position="100"/>
    </location>
</feature>
<keyword evidence="3" id="KW-1185">Reference proteome</keyword>
<proteinExistence type="predicted"/>
<organism evidence="2 3">
    <name type="scientific">Sparassis crispa</name>
    <dbReference type="NCBI Taxonomy" id="139825"/>
    <lineage>
        <taxon>Eukaryota</taxon>
        <taxon>Fungi</taxon>
        <taxon>Dikarya</taxon>
        <taxon>Basidiomycota</taxon>
        <taxon>Agaricomycotina</taxon>
        <taxon>Agaricomycetes</taxon>
        <taxon>Polyporales</taxon>
        <taxon>Sparassidaceae</taxon>
        <taxon>Sparassis</taxon>
    </lineage>
</organism>
<feature type="compositionally biased region" description="Low complexity" evidence="1">
    <location>
        <begin position="65"/>
        <end position="76"/>
    </location>
</feature>
<sequence>MIVIKDPLPYIGEAELAAEAPPAYEDGDFDQWAAATSEAYAHLQETKAGPPTARPFGRILRTFASTPRTSPVSTPSSPSPSTPISPTLSSTLSSLQSKKPGARSSTWFARTFGSSSRTAKEVKESVTGLLREIVKQPETTASVLIIDSCAEACRTHNLSLPSILQEPSLEGRSTIYWAVIKHPLQPPSPHERDLISTLLDLAAPLTEATISEIRLACLQNSNQPLFQWLRQMPVFSPLNGKDEILLGSSTPRDEIAVENVPGDEGAFIVRFRVMLFQKRMRVSKQVKLEFIARGRMWSLKFLIVTDGDKRLSHRRERPGTWAVTLALVEHSPPTWIDSRLIIEEAPSTSPESASTSQSLVDVVRPFSPSKGGEARANSKPTISLRLKSGSSQLAPAGPNYPNDMIVASLGESLMANSLQYDGSSYIGSDESLQARLEARLGKPDAQCIIC</sequence>
<feature type="compositionally biased region" description="Low complexity" evidence="1">
    <location>
        <begin position="84"/>
        <end position="97"/>
    </location>
</feature>